<dbReference type="Proteomes" id="UP000189437">
    <property type="component" value="Unassembled WGS sequence"/>
</dbReference>
<dbReference type="OrthoDB" id="5596796at2"/>
<dbReference type="EMBL" id="MLHH01000003">
    <property type="protein sequence ID" value="OOF37486.1"/>
    <property type="molecule type" value="Genomic_DNA"/>
</dbReference>
<keyword evidence="2" id="KW-1185">Reference proteome</keyword>
<dbReference type="AlphaFoldDB" id="A0A1V3IC31"/>
<dbReference type="RefSeq" id="WP_077426314.1">
    <property type="nucleotide sequence ID" value="NZ_MLHH01000003.1"/>
</dbReference>
<dbReference type="STRING" id="1908258.BKK48_00730"/>
<name>A0A1V3IC31_9PAST</name>
<proteinExistence type="predicted"/>
<dbReference type="NCBIfam" id="NF007971">
    <property type="entry name" value="PRK10695.1"/>
    <property type="match status" value="1"/>
</dbReference>
<accession>A0A1V3IC31</accession>
<reference evidence="1 2" key="1">
    <citation type="submission" date="2016-10" db="EMBL/GenBank/DDBJ databases">
        <title>Rodentibacter gen. nov. and new species.</title>
        <authorList>
            <person name="Christensen H."/>
        </authorList>
    </citation>
    <scope>NUCLEOTIDE SEQUENCE [LARGE SCALE GENOMIC DNA]</scope>
    <source>
        <strain evidence="1 2">Ac69</strain>
    </source>
</reference>
<gene>
    <name evidence="1" type="ORF">BKK48_00730</name>
</gene>
<evidence type="ECO:0000313" key="1">
    <source>
        <dbReference type="EMBL" id="OOF37486.1"/>
    </source>
</evidence>
<organism evidence="1 2">
    <name type="scientific">Rodentibacter heidelbergensis</name>
    <dbReference type="NCBI Taxonomy" id="1908258"/>
    <lineage>
        <taxon>Bacteria</taxon>
        <taxon>Pseudomonadati</taxon>
        <taxon>Pseudomonadota</taxon>
        <taxon>Gammaproteobacteria</taxon>
        <taxon>Pasteurellales</taxon>
        <taxon>Pasteurellaceae</taxon>
        <taxon>Rodentibacter</taxon>
    </lineage>
</organism>
<dbReference type="InterPro" id="IPR021730">
    <property type="entry name" value="YdbH"/>
</dbReference>
<dbReference type="Pfam" id="PF11739">
    <property type="entry name" value="YdbH-like"/>
    <property type="match status" value="1"/>
</dbReference>
<comment type="caution">
    <text evidence="1">The sequence shown here is derived from an EMBL/GenBank/DDBJ whole genome shotgun (WGS) entry which is preliminary data.</text>
</comment>
<sequence length="911" mass="103510">MRKGRRCAVLALMLLIGVISLPWWISPKQIEQAINYFLPSDYSVQLADNWKINTQGFSLPRLQVNSEKCTLADLYDIQLEGWLSPHLVVEKAVVDYACIQAMPANHDKTPIKLTALFATIPTFEMQVKQFQLSKASVLVPSMFQDILNADISATANRHGDQFQLNLSAQNDKGFALQHQSTLFPQDNQFIWQGTLHYQAEENQAYQSHFTVQLNDEIQQLQPKGEIALSWQNPHFSVNHGEATLSWEGENGVIKAQDLTRNSPLLDVPFIFTQNGLEISWGTFYWTFDGYQPIKGFFGLSLHRPQKGWLPLGIDTNIIVQTFGEYGKGEIVISGENGEIGGGEKQDQIRFNLKTRGDLRYNNTVAHTNLTYHLGGTFDDPLLRFNSGSIFKMDNQQQDSNIHLRLPLDNVQITQYGLDGRLLATLQGNTAQFSNIDLTLDGQADEFIAGIKTVFELQDPQQKLQNTEKKANNRWDWTIKGNAYWHTLKTPINLQGVGFWQGHYIELNQLTASSNKVNTNGVSMAPLSLQLKDRLRWDYEKSHIRGLLQAKTDWIAFDYGGRFNKPVFGVGIDGESIGRFNVAGDLKAGSLGPIDLLARYENQTLKGEISWKKQSAKVFQSLFPQQWGWLIHRGEIKGTGNFHIDQEGIGMQGNLHLHNANISFPDGEIEDLEIAFPLNYQQNRLQNSRKNPIKVSIRNMRKGELFLTNGEFQLSGRYPYSAKTPLTLSKMKIGLFGGELTLDKLNFPQNEIATIKLHRIDLSQLMAMAQYHQVHLTGRMNATLPFWLNHPACLICNGRLQQSDKMRIKLDDEVVNGLKKGGWTESLIVDLLKEMELEEAYAALNLAANGQMNLQATIKGFNVNTPTHHPITLNYHHQENMFELWNMIDYGAQFEQNLQYRLYQHLEHEKTP</sequence>
<protein>
    <submittedName>
        <fullName evidence="1">Uncharacterized protein</fullName>
    </submittedName>
</protein>
<evidence type="ECO:0000313" key="2">
    <source>
        <dbReference type="Proteomes" id="UP000189437"/>
    </source>
</evidence>